<evidence type="ECO:0000313" key="2">
    <source>
        <dbReference type="Proteomes" id="UP000003490"/>
    </source>
</evidence>
<proteinExistence type="predicted"/>
<dbReference type="AlphaFoldDB" id="A7VY23"/>
<protein>
    <recommendedName>
        <fullName evidence="3">Spore coat associated protein JA (CotJA)</fullName>
    </recommendedName>
</protein>
<dbReference type="EMBL" id="ABCB02000021">
    <property type="protein sequence ID" value="EDO59451.1"/>
    <property type="molecule type" value="Genomic_DNA"/>
</dbReference>
<organism evidence="1 2">
    <name type="scientific">[Clostridium] leptum DSM 753</name>
    <dbReference type="NCBI Taxonomy" id="428125"/>
    <lineage>
        <taxon>Bacteria</taxon>
        <taxon>Bacillati</taxon>
        <taxon>Bacillota</taxon>
        <taxon>Clostridia</taxon>
        <taxon>Eubacteriales</taxon>
        <taxon>Oscillospiraceae</taxon>
        <taxon>Oscillospiraceae incertae sedis</taxon>
    </lineage>
</organism>
<evidence type="ECO:0008006" key="3">
    <source>
        <dbReference type="Google" id="ProtNLM"/>
    </source>
</evidence>
<dbReference type="Proteomes" id="UP000003490">
    <property type="component" value="Unassembled WGS sequence"/>
</dbReference>
<name>A7VY23_9FIRM</name>
<accession>A7VY23</accession>
<dbReference type="HOGENOM" id="CLU_2952184_0_0_9"/>
<evidence type="ECO:0000313" key="1">
    <source>
        <dbReference type="EMBL" id="EDO59451.1"/>
    </source>
</evidence>
<sequence length="59" mass="6987">MRNKQKRKNYKRIDKDITDPHYFDLEPYPGYYDDHETNSSFIVPGIPGVPVFPFVPVFP</sequence>
<gene>
    <name evidence="1" type="ORF">CLOLEP_03499</name>
</gene>
<reference evidence="1 2" key="1">
    <citation type="submission" date="2007-08" db="EMBL/GenBank/DDBJ databases">
        <title>Draft genome sequence of Clostridium leptum (DSM 753).</title>
        <authorList>
            <person name="Sudarsanam P."/>
            <person name="Ley R."/>
            <person name="Guruge J."/>
            <person name="Turnbaugh P.J."/>
            <person name="Mahowald M."/>
            <person name="Liep D."/>
            <person name="Gordon J."/>
        </authorList>
    </citation>
    <scope>NUCLEOTIDE SEQUENCE [LARGE SCALE GENOMIC DNA]</scope>
    <source>
        <strain evidence="1 2">DSM 753</strain>
    </source>
</reference>
<reference evidence="1 2" key="2">
    <citation type="submission" date="2007-08" db="EMBL/GenBank/DDBJ databases">
        <authorList>
            <person name="Fulton L."/>
            <person name="Clifton S."/>
            <person name="Fulton B."/>
            <person name="Xu J."/>
            <person name="Minx P."/>
            <person name="Pepin K.H."/>
            <person name="Johnson M."/>
            <person name="Thiruvilangam P."/>
            <person name="Bhonagiri V."/>
            <person name="Nash W.E."/>
            <person name="Wang C."/>
            <person name="Mardis E.R."/>
            <person name="Wilson R.K."/>
        </authorList>
    </citation>
    <scope>NUCLEOTIDE SEQUENCE [LARGE SCALE GENOMIC DNA]</scope>
    <source>
        <strain evidence="1 2">DSM 753</strain>
    </source>
</reference>
<comment type="caution">
    <text evidence="1">The sequence shown here is derived from an EMBL/GenBank/DDBJ whole genome shotgun (WGS) entry which is preliminary data.</text>
</comment>